<evidence type="ECO:0000259" key="2">
    <source>
        <dbReference type="Pfam" id="PF08585"/>
    </source>
</evidence>
<protein>
    <submittedName>
        <fullName evidence="3">Rmi1 protein</fullName>
    </submittedName>
</protein>
<evidence type="ECO:0000313" key="4">
    <source>
        <dbReference type="Proteomes" id="UP001377567"/>
    </source>
</evidence>
<proteinExistence type="predicted"/>
<dbReference type="EMBL" id="BTGD01000013">
    <property type="protein sequence ID" value="GMM57641.1"/>
    <property type="molecule type" value="Genomic_DNA"/>
</dbReference>
<dbReference type="Pfam" id="PF08585">
    <property type="entry name" value="RMI1_N_C"/>
    <property type="match status" value="1"/>
</dbReference>
<organism evidence="3 4">
    <name type="scientific">Maudiozyma humilis</name>
    <name type="common">Sour dough yeast</name>
    <name type="synonym">Kazachstania humilis</name>
    <dbReference type="NCBI Taxonomy" id="51915"/>
    <lineage>
        <taxon>Eukaryota</taxon>
        <taxon>Fungi</taxon>
        <taxon>Dikarya</taxon>
        <taxon>Ascomycota</taxon>
        <taxon>Saccharomycotina</taxon>
        <taxon>Saccharomycetes</taxon>
        <taxon>Saccharomycetales</taxon>
        <taxon>Saccharomycetaceae</taxon>
        <taxon>Maudiozyma</taxon>
    </lineage>
</organism>
<reference evidence="3 4" key="1">
    <citation type="journal article" date="2023" name="Elife">
        <title>Identification of key yeast species and microbe-microbe interactions impacting larval growth of Drosophila in the wild.</title>
        <authorList>
            <person name="Mure A."/>
            <person name="Sugiura Y."/>
            <person name="Maeda R."/>
            <person name="Honda K."/>
            <person name="Sakurai N."/>
            <person name="Takahashi Y."/>
            <person name="Watada M."/>
            <person name="Katoh T."/>
            <person name="Gotoh A."/>
            <person name="Gotoh Y."/>
            <person name="Taniguchi I."/>
            <person name="Nakamura K."/>
            <person name="Hayashi T."/>
            <person name="Katayama T."/>
            <person name="Uemura T."/>
            <person name="Hattori Y."/>
        </authorList>
    </citation>
    <scope>NUCLEOTIDE SEQUENCE [LARGE SCALE GENOMIC DNA]</scope>
    <source>
        <strain evidence="3 4">KH-74</strain>
    </source>
</reference>
<accession>A0AAV5S3L2</accession>
<comment type="caution">
    <text evidence="3">The sequence shown here is derived from an EMBL/GenBank/DDBJ whole genome shotgun (WGS) entry which is preliminary data.</text>
</comment>
<evidence type="ECO:0000256" key="1">
    <source>
        <dbReference type="SAM" id="MobiDB-lite"/>
    </source>
</evidence>
<name>A0AAV5S3L2_MAUHU</name>
<gene>
    <name evidence="3" type="ORF">DAKH74_042570</name>
</gene>
<dbReference type="AlphaFoldDB" id="A0AAV5S3L2"/>
<evidence type="ECO:0000313" key="3">
    <source>
        <dbReference type="EMBL" id="GMM57641.1"/>
    </source>
</evidence>
<dbReference type="Proteomes" id="UP001377567">
    <property type="component" value="Unassembled WGS sequence"/>
</dbReference>
<keyword evidence="4" id="KW-1185">Reference proteome</keyword>
<sequence>MSSFSPLLMQDITQVDPQSIAQQRGNTPAETAMLAAFANAPWLADDPAAARDPTTVKLCRADRDLLFQVLMVENVSRAKQAQLESLRAKIDPRHHRVDTLRQSKAPRTFDMVSHIDMDGEDTASDASPRTDVFKLTLQTRSGDIFFAINTEPLGWGSCRWGAKIVVRKGAIFSRGVFCLTPANTVMCSGSMPAWNVGHEHRMVMYLEGKLGGPQEAQGTGANPRKRTAAQADGL</sequence>
<feature type="domain" description="RecQ mediated genome instability protein 1 OB-fold" evidence="2">
    <location>
        <begin position="61"/>
        <end position="196"/>
    </location>
</feature>
<feature type="region of interest" description="Disordered" evidence="1">
    <location>
        <begin position="213"/>
        <end position="234"/>
    </location>
</feature>
<dbReference type="Gene3D" id="2.40.50.770">
    <property type="entry name" value="RecQ-mediated genome instability protein Rmi1, C-terminal domain"/>
    <property type="match status" value="1"/>
</dbReference>
<dbReference type="InterPro" id="IPR013894">
    <property type="entry name" value="RMI1_OB"/>
</dbReference>
<dbReference type="InterPro" id="IPR042470">
    <property type="entry name" value="RMI1_N_C_sf"/>
</dbReference>